<gene>
    <name evidence="1" type="ORF">SAMN02910414_01255</name>
</gene>
<name>A0A1H3IUH8_9FIRM</name>
<protein>
    <submittedName>
        <fullName evidence="1">Uncharacterized protein</fullName>
    </submittedName>
</protein>
<dbReference type="Proteomes" id="UP000183918">
    <property type="component" value="Unassembled WGS sequence"/>
</dbReference>
<dbReference type="OrthoDB" id="2046928at2"/>
<proteinExistence type="predicted"/>
<organism evidence="1 2">
    <name type="scientific">Lachnobacterium bovis DSM 14045</name>
    <dbReference type="NCBI Taxonomy" id="1122142"/>
    <lineage>
        <taxon>Bacteria</taxon>
        <taxon>Bacillati</taxon>
        <taxon>Bacillota</taxon>
        <taxon>Clostridia</taxon>
        <taxon>Lachnospirales</taxon>
        <taxon>Lachnospiraceae</taxon>
        <taxon>Lachnobacterium</taxon>
    </lineage>
</organism>
<accession>A0A1H3IUH8</accession>
<reference evidence="1 2" key="1">
    <citation type="submission" date="2016-10" db="EMBL/GenBank/DDBJ databases">
        <authorList>
            <person name="de Groot N.N."/>
        </authorList>
    </citation>
    <scope>NUCLEOTIDE SEQUENCE [LARGE SCALE GENOMIC DNA]</scope>
    <source>
        <strain evidence="1 2">DSM 14045</strain>
    </source>
</reference>
<sequence>MVDIEKFVKKNFPKVQKLGLNIESSEKEAEQGMKGYPPRMIENFDEDELVSYLLFGIKCSDVFATDFEGVEYEEFLEWCMNISDGELDFSEVTFDVDKKVWEKGEGTAEVSFKFNGEKYDYTAQVYYDWFDQKFISFLNEIFEKRGMAKRLIIFGDPNGAFFTYKTPDFCQRLKEEFPMLEADVL</sequence>
<keyword evidence="2" id="KW-1185">Reference proteome</keyword>
<evidence type="ECO:0000313" key="1">
    <source>
        <dbReference type="EMBL" id="SDY31361.1"/>
    </source>
</evidence>
<dbReference type="STRING" id="1122142.SAMN02910414_01255"/>
<dbReference type="AlphaFoldDB" id="A0A1H3IUH8"/>
<evidence type="ECO:0000313" key="2">
    <source>
        <dbReference type="Proteomes" id="UP000183918"/>
    </source>
</evidence>
<dbReference type="RefSeq" id="WP_074717165.1">
    <property type="nucleotide sequence ID" value="NZ_FNPG01000013.1"/>
</dbReference>
<dbReference type="EMBL" id="FNPG01000013">
    <property type="protein sequence ID" value="SDY31361.1"/>
    <property type="molecule type" value="Genomic_DNA"/>
</dbReference>